<evidence type="ECO:0000259" key="1">
    <source>
        <dbReference type="Pfam" id="PF02272"/>
    </source>
</evidence>
<dbReference type="SUPFAM" id="SSF64182">
    <property type="entry name" value="DHH phosphoesterases"/>
    <property type="match status" value="1"/>
</dbReference>
<reference evidence="2" key="1">
    <citation type="submission" date="2022-01" db="EMBL/GenBank/DDBJ databases">
        <authorList>
            <person name="Jo J.-H."/>
            <person name="Im W.-T."/>
        </authorList>
    </citation>
    <scope>NUCLEOTIDE SEQUENCE</scope>
    <source>
        <strain evidence="2">XY25</strain>
    </source>
</reference>
<comment type="caution">
    <text evidence="2">The sequence shown here is derived from an EMBL/GenBank/DDBJ whole genome shotgun (WGS) entry which is preliminary data.</text>
</comment>
<dbReference type="Proteomes" id="UP001165384">
    <property type="component" value="Unassembled WGS sequence"/>
</dbReference>
<feature type="domain" description="DHHA1" evidence="1">
    <location>
        <begin position="272"/>
        <end position="324"/>
    </location>
</feature>
<dbReference type="InterPro" id="IPR038763">
    <property type="entry name" value="DHH_sf"/>
</dbReference>
<accession>A0ABS9K3V7</accession>
<gene>
    <name evidence="2" type="ORF">LZ012_12595</name>
</gene>
<sequence>MAAPVTIIFHADCLDGFGAAYAAWQHYGNAATYRPMHHGERWNMADIAGHDVFVLDFSFPPDTLEQMAGIAKSVTQIDHHASALKDWASHLQDDAAARRFEHPQLPLQVRFDLDKSGARLAWEYFHPDKPVPLTLRHIEDQDMWRFALPDTRAFCRALRLMPFDFETWHRLVVETADPSSPRHIETVVQGTAIETFFQREVERLAQGSLRMPARLRGEPVDALQALRHGQPIVTAGDLAWLALPGLAVNANALFASELGNLLAEQSGSFGIVWQLAADGEVKVSLRSQGKHLDVSVIAARYGGGGHPNAAGFRLPAEQFFSEALNIPTA</sequence>
<dbReference type="RefSeq" id="WP_275711159.1">
    <property type="nucleotide sequence ID" value="NZ_JAKLTN010000002.1"/>
</dbReference>
<dbReference type="PANTHER" id="PTHR46922">
    <property type="entry name" value="DHHA1 DOMAIN PROTEIN"/>
    <property type="match status" value="1"/>
</dbReference>
<dbReference type="EMBL" id="JAKLTN010000002">
    <property type="protein sequence ID" value="MCG2577830.1"/>
    <property type="molecule type" value="Genomic_DNA"/>
</dbReference>
<protein>
    <submittedName>
        <fullName evidence="2">DHHA1 domain-containing protein</fullName>
    </submittedName>
</protein>
<evidence type="ECO:0000313" key="2">
    <source>
        <dbReference type="EMBL" id="MCG2577830.1"/>
    </source>
</evidence>
<proteinExistence type="predicted"/>
<keyword evidence="3" id="KW-1185">Reference proteome</keyword>
<dbReference type="InterPro" id="IPR003156">
    <property type="entry name" value="DHHA1_dom"/>
</dbReference>
<dbReference type="Pfam" id="PF02272">
    <property type="entry name" value="DHHA1"/>
    <property type="match status" value="1"/>
</dbReference>
<evidence type="ECO:0000313" key="3">
    <source>
        <dbReference type="Proteomes" id="UP001165384"/>
    </source>
</evidence>
<dbReference type="PANTHER" id="PTHR46922:SF4">
    <property type="entry name" value="DHHA1 DOMAIN PROTEIN"/>
    <property type="match status" value="1"/>
</dbReference>
<dbReference type="Gene3D" id="3.10.310.30">
    <property type="match status" value="1"/>
</dbReference>
<name>A0ABS9K3V7_9RHOO</name>
<organism evidence="2 3">
    <name type="scientific">Dechloromonas hankyongensis</name>
    <dbReference type="NCBI Taxonomy" id="2908002"/>
    <lineage>
        <taxon>Bacteria</taxon>
        <taxon>Pseudomonadati</taxon>
        <taxon>Pseudomonadota</taxon>
        <taxon>Betaproteobacteria</taxon>
        <taxon>Rhodocyclales</taxon>
        <taxon>Azonexaceae</taxon>
        <taxon>Dechloromonas</taxon>
    </lineage>
</organism>